<dbReference type="EMBL" id="GBRH01273429">
    <property type="protein sequence ID" value="JAD24466.1"/>
    <property type="molecule type" value="Transcribed_RNA"/>
</dbReference>
<accession>A0A0A8YEF1</accession>
<protein>
    <submittedName>
        <fullName evidence="1">Uncharacterized protein</fullName>
    </submittedName>
</protein>
<organism evidence="1">
    <name type="scientific">Arundo donax</name>
    <name type="common">Giant reed</name>
    <name type="synonym">Donax arundinaceus</name>
    <dbReference type="NCBI Taxonomy" id="35708"/>
    <lineage>
        <taxon>Eukaryota</taxon>
        <taxon>Viridiplantae</taxon>
        <taxon>Streptophyta</taxon>
        <taxon>Embryophyta</taxon>
        <taxon>Tracheophyta</taxon>
        <taxon>Spermatophyta</taxon>
        <taxon>Magnoliopsida</taxon>
        <taxon>Liliopsida</taxon>
        <taxon>Poales</taxon>
        <taxon>Poaceae</taxon>
        <taxon>PACMAD clade</taxon>
        <taxon>Arundinoideae</taxon>
        <taxon>Arundineae</taxon>
        <taxon>Arundo</taxon>
    </lineage>
</organism>
<sequence length="11" mass="1191">MPLSLTCIPCI</sequence>
<name>A0A0A8YEF1_ARUDO</name>
<evidence type="ECO:0000313" key="1">
    <source>
        <dbReference type="EMBL" id="JAD24466.1"/>
    </source>
</evidence>
<reference evidence="1" key="2">
    <citation type="journal article" date="2015" name="Data Brief">
        <title>Shoot transcriptome of the giant reed, Arundo donax.</title>
        <authorList>
            <person name="Barrero R.A."/>
            <person name="Guerrero F.D."/>
            <person name="Moolhuijzen P."/>
            <person name="Goolsby J.A."/>
            <person name="Tidwell J."/>
            <person name="Bellgard S.E."/>
            <person name="Bellgard M.I."/>
        </authorList>
    </citation>
    <scope>NUCLEOTIDE SEQUENCE</scope>
    <source>
        <tissue evidence="1">Shoot tissue taken approximately 20 cm above the soil surface</tissue>
    </source>
</reference>
<proteinExistence type="predicted"/>
<reference evidence="1" key="1">
    <citation type="submission" date="2014-09" db="EMBL/GenBank/DDBJ databases">
        <authorList>
            <person name="Magalhaes I.L.F."/>
            <person name="Oliveira U."/>
            <person name="Santos F.R."/>
            <person name="Vidigal T.H.D.A."/>
            <person name="Brescovit A.D."/>
            <person name="Santos A.J."/>
        </authorList>
    </citation>
    <scope>NUCLEOTIDE SEQUENCE</scope>
    <source>
        <tissue evidence="1">Shoot tissue taken approximately 20 cm above the soil surface</tissue>
    </source>
</reference>